<gene>
    <name evidence="2" type="ORF">NMN56_040905</name>
</gene>
<feature type="transmembrane region" description="Helical" evidence="1">
    <location>
        <begin position="57"/>
        <end position="79"/>
    </location>
</feature>
<accession>A0ABT7AA28</accession>
<evidence type="ECO:0000313" key="3">
    <source>
        <dbReference type="Proteomes" id="UP001214441"/>
    </source>
</evidence>
<organism evidence="2 3">
    <name type="scientific">Streptomyces iconiensis</name>
    <dbReference type="NCBI Taxonomy" id="1384038"/>
    <lineage>
        <taxon>Bacteria</taxon>
        <taxon>Bacillati</taxon>
        <taxon>Actinomycetota</taxon>
        <taxon>Actinomycetes</taxon>
        <taxon>Kitasatosporales</taxon>
        <taxon>Streptomycetaceae</taxon>
        <taxon>Streptomyces</taxon>
    </lineage>
</organism>
<dbReference type="Proteomes" id="UP001214441">
    <property type="component" value="Unassembled WGS sequence"/>
</dbReference>
<keyword evidence="1" id="KW-0472">Membrane</keyword>
<feature type="transmembrane region" description="Helical" evidence="1">
    <location>
        <begin position="235"/>
        <end position="254"/>
    </location>
</feature>
<proteinExistence type="predicted"/>
<evidence type="ECO:0000256" key="1">
    <source>
        <dbReference type="SAM" id="Phobius"/>
    </source>
</evidence>
<evidence type="ECO:0000313" key="2">
    <source>
        <dbReference type="EMBL" id="MDJ1138213.1"/>
    </source>
</evidence>
<feature type="transmembrane region" description="Helical" evidence="1">
    <location>
        <begin position="12"/>
        <end position="31"/>
    </location>
</feature>
<feature type="transmembrane region" description="Helical" evidence="1">
    <location>
        <begin position="184"/>
        <end position="202"/>
    </location>
</feature>
<keyword evidence="1" id="KW-0812">Transmembrane</keyword>
<feature type="transmembrane region" description="Helical" evidence="1">
    <location>
        <begin position="261"/>
        <end position="280"/>
    </location>
</feature>
<feature type="transmembrane region" description="Helical" evidence="1">
    <location>
        <begin position="300"/>
        <end position="318"/>
    </location>
</feature>
<dbReference type="EMBL" id="JANCPR020000077">
    <property type="protein sequence ID" value="MDJ1138213.1"/>
    <property type="molecule type" value="Genomic_DNA"/>
</dbReference>
<keyword evidence="3" id="KW-1185">Reference proteome</keyword>
<feature type="transmembrane region" description="Helical" evidence="1">
    <location>
        <begin position="86"/>
        <end position="103"/>
    </location>
</feature>
<name>A0ABT7AA28_9ACTN</name>
<feature type="transmembrane region" description="Helical" evidence="1">
    <location>
        <begin position="123"/>
        <end position="143"/>
    </location>
</feature>
<reference evidence="2 3" key="1">
    <citation type="submission" date="2023-05" db="EMBL/GenBank/DDBJ databases">
        <title>Streptantibioticus silvisoli sp. nov., acidotolerant actinomycetes 1 from pine litter.</title>
        <authorList>
            <person name="Swiecimska M."/>
            <person name="Golinska P."/>
            <person name="Sangal V."/>
            <person name="Wachnowicz B."/>
            <person name="Goodfellow M."/>
        </authorList>
    </citation>
    <scope>NUCLEOTIDE SEQUENCE [LARGE SCALE GENOMIC DNA]</scope>
    <source>
        <strain evidence="2 3">DSM 42109</strain>
    </source>
</reference>
<keyword evidence="1" id="KW-1133">Transmembrane helix</keyword>
<dbReference type="RefSeq" id="WP_274040870.1">
    <property type="nucleotide sequence ID" value="NZ_JANCPR020000077.1"/>
</dbReference>
<sequence length="345" mass="36458">MGQDRTLARGARVFGAALIGALALISLGWIIRDFTKANEVTDVWWNWTGRLARAEDGIWVTSYVEPTLLLLYAVAAVTVIRSSSAAGILACTGVLTALLRTPGLWNLNANWMQGIDDGLMSKVLVTTVAVVVIGVALVVTAVAGRRPVQQPGGYGYGYAPSPGLRPGGSYDPAEEPAAGPTRGGAVTAFLLLGAMAAVLAAWEIHDWQKTGWDSYQRALTGERLIVRLLDVPTSWTTWSLVLLALVAAVAALAGAPFSRPLGLVTAGPLLGIGLFFLAFALKSKLFENFGELSTQGQLRLLTGLLEIVVGAVVLAALARGEHHSPRPLPEFRDRGAPYSASPPGW</sequence>
<protein>
    <submittedName>
        <fullName evidence="2">Uncharacterized protein</fullName>
    </submittedName>
</protein>
<comment type="caution">
    <text evidence="2">The sequence shown here is derived from an EMBL/GenBank/DDBJ whole genome shotgun (WGS) entry which is preliminary data.</text>
</comment>